<dbReference type="RefSeq" id="WP_112520449.1">
    <property type="nucleotide sequence ID" value="NZ_SISF01000016.1"/>
</dbReference>
<dbReference type="SUPFAM" id="SSF53474">
    <property type="entry name" value="alpha/beta-Hydrolases"/>
    <property type="match status" value="1"/>
</dbReference>
<keyword evidence="3" id="KW-1185">Reference proteome</keyword>
<evidence type="ECO:0000256" key="1">
    <source>
        <dbReference type="ARBA" id="ARBA00022801"/>
    </source>
</evidence>
<dbReference type="GeneID" id="301039744"/>
<gene>
    <name evidence="2" type="ORF">EYC79_00945</name>
</gene>
<dbReference type="Proteomes" id="UP000294239">
    <property type="component" value="Unassembled WGS sequence"/>
</dbReference>
<proteinExistence type="predicted"/>
<dbReference type="Gene3D" id="1.20.1440.110">
    <property type="entry name" value="acylaminoacyl peptidase"/>
    <property type="match status" value="1"/>
</dbReference>
<protein>
    <submittedName>
        <fullName evidence="2">Alpha/beta hydrolase</fullName>
    </submittedName>
</protein>
<dbReference type="PANTHER" id="PTHR22946">
    <property type="entry name" value="DIENELACTONE HYDROLASE DOMAIN-CONTAINING PROTEIN-RELATED"/>
    <property type="match status" value="1"/>
</dbReference>
<sequence length="392" mass="43954">MTIEFGHWPENPVRSFQVTKILGLASLGFADVTEIFEACKRIDPESDDSWIREWLATSRAVEKHGRDAEATGNWLSARNAYCRACNYNRVAEFLIEAQDTRKIDLLKRTSELFDAASRYFDVVPEKVQIDYEGVKLEGYFFAPPWVQEPRATVLSLNGGDCQTTENYFNIGPALIQSGYNFFVYDQPGTGLSLYEKGQPRRADAEHFHSKAVDFLASRPEVDASKIIVFGESFSGYDSLRLASQDPRLAAVISNGGPHKFNWGEMLKWMPPSYAAHAMHILGAESLDDFANDPRFNYNLDGFVEKIECPLLVVHGVEEVMVQPNPLHQALTNYQQAGTSNKSFVAIEDRRLGGLEHCQVDNRNVTHEVVLNWLCSIGLGPAAPRGMTEIVQP</sequence>
<dbReference type="InterPro" id="IPR010520">
    <property type="entry name" value="FrsA-like"/>
</dbReference>
<comment type="caution">
    <text evidence="2">The sequence shown here is derived from an EMBL/GenBank/DDBJ whole genome shotgun (WGS) entry which is preliminary data.</text>
</comment>
<accession>A0ABY1YGM8</accession>
<dbReference type="Pfam" id="PF06500">
    <property type="entry name" value="FrsA-like"/>
    <property type="match status" value="1"/>
</dbReference>
<dbReference type="GO" id="GO:0016787">
    <property type="term" value="F:hydrolase activity"/>
    <property type="evidence" value="ECO:0007669"/>
    <property type="project" value="UniProtKB-KW"/>
</dbReference>
<keyword evidence="1 2" id="KW-0378">Hydrolase</keyword>
<evidence type="ECO:0000313" key="3">
    <source>
        <dbReference type="Proteomes" id="UP000294239"/>
    </source>
</evidence>
<dbReference type="PANTHER" id="PTHR22946:SF12">
    <property type="entry name" value="CONIDIAL PIGMENT BIOSYNTHESIS PROTEIN AYG1 (AFU_ORTHOLOGUE AFUA_2G17550)"/>
    <property type="match status" value="1"/>
</dbReference>
<dbReference type="InterPro" id="IPR029058">
    <property type="entry name" value="AB_hydrolase_fold"/>
</dbReference>
<dbReference type="Gene3D" id="3.40.50.1820">
    <property type="entry name" value="alpha/beta hydrolase"/>
    <property type="match status" value="1"/>
</dbReference>
<reference evidence="2 3" key="1">
    <citation type="submission" date="2019-02" db="EMBL/GenBank/DDBJ databases">
        <title>Current taxonomic status of genus Agrobacterium and description of Agrobacterium cavarae sp. nov. isolated from maize roots.</title>
        <authorList>
            <person name="Flores-Felix J.D."/>
            <person name="Menendez E."/>
            <person name="Ramirez-Bahena M.H."/>
            <person name="Garcia-Fraile P."/>
            <person name="Velazquez E."/>
        </authorList>
    </citation>
    <scope>NUCLEOTIDE SEQUENCE [LARGE SCALE GENOMIC DNA]</scope>
    <source>
        <strain evidence="2 3">RZME10</strain>
    </source>
</reference>
<name>A0ABY1YGM8_9HYPH</name>
<evidence type="ECO:0000313" key="2">
    <source>
        <dbReference type="EMBL" id="TBN19622.1"/>
    </source>
</evidence>
<dbReference type="EMBL" id="SISF01000016">
    <property type="protein sequence ID" value="TBN19622.1"/>
    <property type="molecule type" value="Genomic_DNA"/>
</dbReference>
<dbReference type="InterPro" id="IPR050261">
    <property type="entry name" value="FrsA_esterase"/>
</dbReference>
<organism evidence="2 3">
    <name type="scientific">Agrobacterium cavarae</name>
    <dbReference type="NCBI Taxonomy" id="2528239"/>
    <lineage>
        <taxon>Bacteria</taxon>
        <taxon>Pseudomonadati</taxon>
        <taxon>Pseudomonadota</taxon>
        <taxon>Alphaproteobacteria</taxon>
        <taxon>Hyphomicrobiales</taxon>
        <taxon>Rhizobiaceae</taxon>
        <taxon>Rhizobium/Agrobacterium group</taxon>
        <taxon>Agrobacterium</taxon>
    </lineage>
</organism>